<dbReference type="PROSITE" id="PS00107">
    <property type="entry name" value="PROTEIN_KINASE_ATP"/>
    <property type="match status" value="1"/>
</dbReference>
<dbReference type="Pfam" id="PF00069">
    <property type="entry name" value="Pkinase"/>
    <property type="match status" value="1"/>
</dbReference>
<evidence type="ECO:0000256" key="1">
    <source>
        <dbReference type="ARBA" id="ARBA00012513"/>
    </source>
</evidence>
<feature type="region of interest" description="Disordered" evidence="10">
    <location>
        <begin position="1"/>
        <end position="130"/>
    </location>
</feature>
<name>A0A8J5UJ54_9ASCO</name>
<feature type="compositionally biased region" description="Low complexity" evidence="10">
    <location>
        <begin position="108"/>
        <end position="119"/>
    </location>
</feature>
<proteinExistence type="predicted"/>
<reference evidence="12 13" key="1">
    <citation type="journal article" date="2021" name="DNA Res.">
        <title>Genome analysis of Candida subhashii reveals its hybrid nature and dual mitochondrial genome conformations.</title>
        <authorList>
            <person name="Mixao V."/>
            <person name="Hegedusova E."/>
            <person name="Saus E."/>
            <person name="Pryszcz L.P."/>
            <person name="Cillingova A."/>
            <person name="Nosek J."/>
            <person name="Gabaldon T."/>
        </authorList>
    </citation>
    <scope>NUCLEOTIDE SEQUENCE [LARGE SCALE GENOMIC DNA]</scope>
    <source>
        <strain evidence="12 13">CBS 10753</strain>
    </source>
</reference>
<dbReference type="InterPro" id="IPR017441">
    <property type="entry name" value="Protein_kinase_ATP_BS"/>
</dbReference>
<dbReference type="OrthoDB" id="4062651at2759"/>
<organism evidence="12 13">
    <name type="scientific">[Candida] subhashii</name>
    <dbReference type="NCBI Taxonomy" id="561895"/>
    <lineage>
        <taxon>Eukaryota</taxon>
        <taxon>Fungi</taxon>
        <taxon>Dikarya</taxon>
        <taxon>Ascomycota</taxon>
        <taxon>Saccharomycotina</taxon>
        <taxon>Pichiomycetes</taxon>
        <taxon>Debaryomycetaceae</taxon>
        <taxon>Spathaspora</taxon>
    </lineage>
</organism>
<dbReference type="GO" id="GO:0044773">
    <property type="term" value="P:mitotic DNA damage checkpoint signaling"/>
    <property type="evidence" value="ECO:0007669"/>
    <property type="project" value="TreeGrafter"/>
</dbReference>
<dbReference type="InterPro" id="IPR000719">
    <property type="entry name" value="Prot_kinase_dom"/>
</dbReference>
<evidence type="ECO:0000256" key="5">
    <source>
        <dbReference type="ARBA" id="ARBA00022777"/>
    </source>
</evidence>
<feature type="region of interest" description="Disordered" evidence="10">
    <location>
        <begin position="143"/>
        <end position="170"/>
    </location>
</feature>
<comment type="catalytic activity">
    <reaction evidence="8">
        <text>L-seryl-[protein] + ATP = O-phospho-L-seryl-[protein] + ADP + H(+)</text>
        <dbReference type="Rhea" id="RHEA:17989"/>
        <dbReference type="Rhea" id="RHEA-COMP:9863"/>
        <dbReference type="Rhea" id="RHEA-COMP:11604"/>
        <dbReference type="ChEBI" id="CHEBI:15378"/>
        <dbReference type="ChEBI" id="CHEBI:29999"/>
        <dbReference type="ChEBI" id="CHEBI:30616"/>
        <dbReference type="ChEBI" id="CHEBI:83421"/>
        <dbReference type="ChEBI" id="CHEBI:456216"/>
        <dbReference type="EC" id="2.7.11.1"/>
    </reaction>
</comment>
<evidence type="ECO:0000313" key="13">
    <source>
        <dbReference type="Proteomes" id="UP000694255"/>
    </source>
</evidence>
<evidence type="ECO:0000256" key="6">
    <source>
        <dbReference type="ARBA" id="ARBA00022840"/>
    </source>
</evidence>
<gene>
    <name evidence="12" type="ORF">J8A68_005643</name>
</gene>
<feature type="compositionally biased region" description="Basic and acidic residues" evidence="10">
    <location>
        <begin position="792"/>
        <end position="818"/>
    </location>
</feature>
<feature type="compositionally biased region" description="Basic residues" evidence="10">
    <location>
        <begin position="1"/>
        <end position="12"/>
    </location>
</feature>
<sequence length="991" mass="109776">MPLAKVRSHHSIKNIFKREPTPDKDVNESGGGLNSTSSSHVGLSKFFHHTKESPPTDDSLFQAPIRSPSLSLRRQNSTPNRLRSQSEHIPSAISPPTSKTHHHHQHSHSQNQPQVQHQPVPHHPKKLSKAQTFAHLQQINTKNAAQQQLRNSRLGSNQSTTPTGGGAGHAEKIVYNPYGLNKDASVEKPRNTSFYLSGVIDGERVLANPVADPNDYLPEELKQEHVNLLDDFDIDVSTKKLGAGGSSDVKVVTSAKNKKLIFALKKFTLLSKETDEDFYKRVSTEYVIHKRAAICRHIVDTISLVRIQSQSNFNRGWGMIMEFCSGGDLFSLIIKPGWKRTPIAEKYCLFKQVAYGLKFLHDHDIVHRDMKPENVLIDSNGLAKLCDFGVSAYGHVIPGDFTSDVHLSCSYVGSPPYSPPEVMLLKDKTHTQAKSFPYNTFKMDHWGLGMLLFCLIYSGVPFSHSSPNDHAFREYNFSHKRFCTDHHAFKNNVGYPRGPGSEFKLAAKFESTGAARVAWKLCDPSPETRYDLDLLFNDPWFQSLEMCIYEHPDQLVNPFVLPGTGENPTVLPQPGSGYSSAPGSAVPSRKGTINAPRRHKEEDYPEYNTSIRSMLDLDDSPSSASPAPSKPPHPPQSQPQPQQGDKHPIHTTTNNTPIPHSLFLHQNPKLETEMRAESNSVPLPKIKSMLEFGPVSPSQSPVMGGLPLPRTPSPPMNVQPPPSLLQTISGSRGGSGPTTPVSPTRASLPSTALDLNLGNGLSAVEEVGLVNEVLHEEDEEEEESHEEDEEPKPDHHEGLIIPEPKIEEKVKDEVEEGKVTPNLKPEEEEQTSSSRSTPIQKELSSESNSDKELKPPVSPSLLAESSSRDTNTDVNTLSSGETAITRFKREIISSKLEHDITPLERFGADHESTLLQRNISSSSLNYEQILGSHPQSPISNTELLLGPKEYRSAEDLVIDKDGMCELGYKIKKHHHTEVSNVAVSGSMSRRR</sequence>
<dbReference type="AlphaFoldDB" id="A0A8J5UJ54"/>
<dbReference type="PROSITE" id="PS50011">
    <property type="entry name" value="PROTEIN_KINASE_DOM"/>
    <property type="match status" value="1"/>
</dbReference>
<keyword evidence="6 9" id="KW-0067">ATP-binding</keyword>
<dbReference type="GeneID" id="73472443"/>
<dbReference type="InterPro" id="IPR008271">
    <property type="entry name" value="Ser/Thr_kinase_AS"/>
</dbReference>
<feature type="compositionally biased region" description="Basic and acidic residues" evidence="10">
    <location>
        <begin position="16"/>
        <end position="27"/>
    </location>
</feature>
<evidence type="ECO:0000259" key="11">
    <source>
        <dbReference type="PROSITE" id="PS50011"/>
    </source>
</evidence>
<comment type="caution">
    <text evidence="12">The sequence shown here is derived from an EMBL/GenBank/DDBJ whole genome shotgun (WGS) entry which is preliminary data.</text>
</comment>
<evidence type="ECO:0000256" key="4">
    <source>
        <dbReference type="ARBA" id="ARBA00022741"/>
    </source>
</evidence>
<feature type="domain" description="Protein kinase" evidence="11">
    <location>
        <begin position="235"/>
        <end position="541"/>
    </location>
</feature>
<feature type="compositionally biased region" description="Low complexity" evidence="10">
    <location>
        <begin position="650"/>
        <end position="660"/>
    </location>
</feature>
<keyword evidence="5" id="KW-0418">Kinase</keyword>
<dbReference type="Proteomes" id="UP000694255">
    <property type="component" value="Unassembled WGS sequence"/>
</dbReference>
<feature type="compositionally biased region" description="Low complexity" evidence="10">
    <location>
        <begin position="574"/>
        <end position="588"/>
    </location>
</feature>
<keyword evidence="3" id="KW-0808">Transferase</keyword>
<dbReference type="PANTHER" id="PTHR44167">
    <property type="entry name" value="OVARIAN-SPECIFIC SERINE/THREONINE-PROTEIN KINASE LOK-RELATED"/>
    <property type="match status" value="1"/>
</dbReference>
<protein>
    <recommendedName>
        <fullName evidence="1">non-specific serine/threonine protein kinase</fullName>
        <ecNumber evidence="1">2.7.11.1</ecNumber>
    </recommendedName>
</protein>
<dbReference type="PANTHER" id="PTHR44167:SF24">
    <property type="entry name" value="SERINE_THREONINE-PROTEIN KINASE CHK2"/>
    <property type="match status" value="1"/>
</dbReference>
<evidence type="ECO:0000256" key="8">
    <source>
        <dbReference type="ARBA" id="ARBA00048679"/>
    </source>
</evidence>
<accession>A0A8J5UJ54</accession>
<feature type="region of interest" description="Disordered" evidence="10">
    <location>
        <begin position="566"/>
        <end position="662"/>
    </location>
</feature>
<dbReference type="RefSeq" id="XP_049261059.1">
    <property type="nucleotide sequence ID" value="XM_049409732.1"/>
</dbReference>
<dbReference type="GO" id="GO:0005634">
    <property type="term" value="C:nucleus"/>
    <property type="evidence" value="ECO:0007669"/>
    <property type="project" value="TreeGrafter"/>
</dbReference>
<dbReference type="PROSITE" id="PS00108">
    <property type="entry name" value="PROTEIN_KINASE_ST"/>
    <property type="match status" value="1"/>
</dbReference>
<feature type="region of interest" description="Disordered" evidence="10">
    <location>
        <begin position="775"/>
        <end position="877"/>
    </location>
</feature>
<dbReference type="GO" id="GO:0004674">
    <property type="term" value="F:protein serine/threonine kinase activity"/>
    <property type="evidence" value="ECO:0007669"/>
    <property type="project" value="UniProtKB-KW"/>
</dbReference>
<feature type="compositionally biased region" description="Polar residues" evidence="10">
    <location>
        <begin position="143"/>
        <end position="162"/>
    </location>
</feature>
<feature type="compositionally biased region" description="Polar residues" evidence="10">
    <location>
        <begin position="68"/>
        <end position="83"/>
    </location>
</feature>
<evidence type="ECO:0000256" key="10">
    <source>
        <dbReference type="SAM" id="MobiDB-lite"/>
    </source>
</evidence>
<feature type="binding site" evidence="9">
    <location>
        <position position="265"/>
    </location>
    <ligand>
        <name>ATP</name>
        <dbReference type="ChEBI" id="CHEBI:30616"/>
    </ligand>
</feature>
<keyword evidence="4 9" id="KW-0547">Nucleotide-binding</keyword>
<evidence type="ECO:0000313" key="12">
    <source>
        <dbReference type="EMBL" id="KAG7660826.1"/>
    </source>
</evidence>
<evidence type="ECO:0000256" key="3">
    <source>
        <dbReference type="ARBA" id="ARBA00022679"/>
    </source>
</evidence>
<dbReference type="SMART" id="SM00220">
    <property type="entry name" value="S_TKc"/>
    <property type="match status" value="1"/>
</dbReference>
<dbReference type="EC" id="2.7.11.1" evidence="1"/>
<dbReference type="EMBL" id="JAGSYN010000273">
    <property type="protein sequence ID" value="KAG7660826.1"/>
    <property type="molecule type" value="Genomic_DNA"/>
</dbReference>
<evidence type="ECO:0000256" key="7">
    <source>
        <dbReference type="ARBA" id="ARBA00047899"/>
    </source>
</evidence>
<comment type="catalytic activity">
    <reaction evidence="7">
        <text>L-threonyl-[protein] + ATP = O-phospho-L-threonyl-[protein] + ADP + H(+)</text>
        <dbReference type="Rhea" id="RHEA:46608"/>
        <dbReference type="Rhea" id="RHEA-COMP:11060"/>
        <dbReference type="Rhea" id="RHEA-COMP:11605"/>
        <dbReference type="ChEBI" id="CHEBI:15378"/>
        <dbReference type="ChEBI" id="CHEBI:30013"/>
        <dbReference type="ChEBI" id="CHEBI:30616"/>
        <dbReference type="ChEBI" id="CHEBI:61977"/>
        <dbReference type="ChEBI" id="CHEBI:456216"/>
        <dbReference type="EC" id="2.7.11.1"/>
    </reaction>
</comment>
<dbReference type="GO" id="GO:0030447">
    <property type="term" value="P:filamentous growth"/>
    <property type="evidence" value="ECO:0007669"/>
    <property type="project" value="UniProtKB-ARBA"/>
</dbReference>
<feature type="compositionally biased region" description="Pro residues" evidence="10">
    <location>
        <begin position="628"/>
        <end position="638"/>
    </location>
</feature>
<evidence type="ECO:0000256" key="2">
    <source>
        <dbReference type="ARBA" id="ARBA00022527"/>
    </source>
</evidence>
<keyword evidence="13" id="KW-1185">Reference proteome</keyword>
<dbReference type="FunFam" id="1.10.510.10:FF:000949">
    <property type="entry name" value="Serine/threonine-protein kinase PTK1/STK1"/>
    <property type="match status" value="1"/>
</dbReference>
<keyword evidence="2" id="KW-0723">Serine/threonine-protein kinase</keyword>
<evidence type="ECO:0000256" key="9">
    <source>
        <dbReference type="PROSITE-ProRule" id="PRU10141"/>
    </source>
</evidence>
<feature type="compositionally biased region" description="Acidic residues" evidence="10">
    <location>
        <begin position="775"/>
        <end position="791"/>
    </location>
</feature>
<feature type="region of interest" description="Disordered" evidence="10">
    <location>
        <begin position="716"/>
        <end position="751"/>
    </location>
</feature>
<dbReference type="GO" id="GO:0005524">
    <property type="term" value="F:ATP binding"/>
    <property type="evidence" value="ECO:0007669"/>
    <property type="project" value="UniProtKB-UniRule"/>
</dbReference>